<comment type="caution">
    <text evidence="4">The sequence shown here is derived from an EMBL/GenBank/DDBJ whole genome shotgun (WGS) entry which is preliminary data.</text>
</comment>
<dbReference type="PANTHER" id="PTHR11533:SF294">
    <property type="entry name" value="THYROTROPIN-RELEASING HORMONE-DEGRADING ECTOENZYME"/>
    <property type="match status" value="1"/>
</dbReference>
<organism evidence="4 5">
    <name type="scientific">Parthenolecanium corni</name>
    <dbReference type="NCBI Taxonomy" id="536013"/>
    <lineage>
        <taxon>Eukaryota</taxon>
        <taxon>Metazoa</taxon>
        <taxon>Ecdysozoa</taxon>
        <taxon>Arthropoda</taxon>
        <taxon>Hexapoda</taxon>
        <taxon>Insecta</taxon>
        <taxon>Pterygota</taxon>
        <taxon>Neoptera</taxon>
        <taxon>Paraneoptera</taxon>
        <taxon>Hemiptera</taxon>
        <taxon>Sternorrhyncha</taxon>
        <taxon>Coccoidea</taxon>
        <taxon>Coccidae</taxon>
        <taxon>Parthenolecanium</taxon>
    </lineage>
</organism>
<dbReference type="InterPro" id="IPR014782">
    <property type="entry name" value="Peptidase_M1_dom"/>
</dbReference>
<dbReference type="Pfam" id="PF01433">
    <property type="entry name" value="Peptidase_M1"/>
    <property type="match status" value="1"/>
</dbReference>
<dbReference type="InterPro" id="IPR027268">
    <property type="entry name" value="Peptidase_M4/M1_CTD_sf"/>
</dbReference>
<dbReference type="AlphaFoldDB" id="A0AAN9TMK1"/>
<dbReference type="InterPro" id="IPR024571">
    <property type="entry name" value="ERAP1-like_C_dom"/>
</dbReference>
<dbReference type="InterPro" id="IPR050344">
    <property type="entry name" value="Peptidase_M1_aminopeptidases"/>
</dbReference>
<dbReference type="Proteomes" id="UP001367676">
    <property type="component" value="Unassembled WGS sequence"/>
</dbReference>
<proteinExistence type="inferred from homology"/>
<protein>
    <submittedName>
        <fullName evidence="4">Uncharacterized protein</fullName>
    </submittedName>
</protein>
<comment type="similarity">
    <text evidence="1">Belongs to the peptidase M1 family.</text>
</comment>
<evidence type="ECO:0000313" key="5">
    <source>
        <dbReference type="Proteomes" id="UP001367676"/>
    </source>
</evidence>
<keyword evidence="5" id="KW-1185">Reference proteome</keyword>
<dbReference type="Gene3D" id="1.10.390.10">
    <property type="entry name" value="Neutral Protease Domain 2"/>
    <property type="match status" value="1"/>
</dbReference>
<dbReference type="GO" id="GO:0070006">
    <property type="term" value="F:metalloaminopeptidase activity"/>
    <property type="evidence" value="ECO:0007669"/>
    <property type="project" value="TreeGrafter"/>
</dbReference>
<dbReference type="PANTHER" id="PTHR11533">
    <property type="entry name" value="PROTEASE M1 ZINC METALLOPROTEASE"/>
    <property type="match status" value="1"/>
</dbReference>
<gene>
    <name evidence="4" type="ORF">V9T40_009346</name>
</gene>
<dbReference type="GO" id="GO:0008270">
    <property type="term" value="F:zinc ion binding"/>
    <property type="evidence" value="ECO:0007669"/>
    <property type="project" value="InterPro"/>
</dbReference>
<dbReference type="SUPFAM" id="SSF55486">
    <property type="entry name" value="Metalloproteases ('zincins'), catalytic domain"/>
    <property type="match status" value="1"/>
</dbReference>
<reference evidence="4 5" key="1">
    <citation type="submission" date="2024-03" db="EMBL/GenBank/DDBJ databases">
        <title>Adaptation during the transition from Ophiocordyceps entomopathogen to insect associate is accompanied by gene loss and intensified selection.</title>
        <authorList>
            <person name="Ward C.M."/>
            <person name="Onetto C.A."/>
            <person name="Borneman A.R."/>
        </authorList>
    </citation>
    <scope>NUCLEOTIDE SEQUENCE [LARGE SCALE GENOMIC DNA]</scope>
    <source>
        <strain evidence="4">AWRI1</strain>
        <tissue evidence="4">Single Adult Female</tissue>
    </source>
</reference>
<dbReference type="EMBL" id="JBBCAQ010000010">
    <property type="protein sequence ID" value="KAK7601905.1"/>
    <property type="molecule type" value="Genomic_DNA"/>
</dbReference>
<dbReference type="GO" id="GO:0005737">
    <property type="term" value="C:cytoplasm"/>
    <property type="evidence" value="ECO:0007669"/>
    <property type="project" value="TreeGrafter"/>
</dbReference>
<evidence type="ECO:0000256" key="1">
    <source>
        <dbReference type="ARBA" id="ARBA00010136"/>
    </source>
</evidence>
<evidence type="ECO:0000259" key="3">
    <source>
        <dbReference type="Pfam" id="PF11838"/>
    </source>
</evidence>
<feature type="domain" description="ERAP1-like C-terminal" evidence="3">
    <location>
        <begin position="353"/>
        <end position="568"/>
    </location>
</feature>
<accession>A0AAN9TMK1</accession>
<dbReference type="Pfam" id="PF11838">
    <property type="entry name" value="ERAP1_C"/>
    <property type="match status" value="1"/>
</dbReference>
<dbReference type="GO" id="GO:0005615">
    <property type="term" value="C:extracellular space"/>
    <property type="evidence" value="ECO:0007669"/>
    <property type="project" value="TreeGrafter"/>
</dbReference>
<dbReference type="GO" id="GO:0016020">
    <property type="term" value="C:membrane"/>
    <property type="evidence" value="ECO:0007669"/>
    <property type="project" value="TreeGrafter"/>
</dbReference>
<evidence type="ECO:0000259" key="2">
    <source>
        <dbReference type="Pfam" id="PF01433"/>
    </source>
</evidence>
<dbReference type="GO" id="GO:0042277">
    <property type="term" value="F:peptide binding"/>
    <property type="evidence" value="ECO:0007669"/>
    <property type="project" value="TreeGrafter"/>
</dbReference>
<evidence type="ECO:0000313" key="4">
    <source>
        <dbReference type="EMBL" id="KAK7601905.1"/>
    </source>
</evidence>
<dbReference type="GO" id="GO:0006508">
    <property type="term" value="P:proteolysis"/>
    <property type="evidence" value="ECO:0007669"/>
    <property type="project" value="TreeGrafter"/>
</dbReference>
<sequence>MFRCSPNSTNREAERYLKTSLLSPFSVGFVIGDLKSKEVKDQDSLTYVRIWADEAVVNQMDFACDTTLKIFRFYQSFFRSIHNANKIDLAALPNYGRADKWMYGLMTTDESSIAIQDSSSRIKKINVAFHLCDLFCHQYFGPQTTLSTWSENWINMGFALFFRIPCIEAIFLNNNPSIVNINLVESFIRILAVEAEIKSRPVMLPDKRINLITLFEDSMLAETAYLLVRMMNFFLGQNTLLEGVKNYIRNFRFKVTNLNNLWTLFPLEKEKHEILKIDSTLEDIMDSWTSKAGYAHIKLTRVTDSNMMKIEQVLPLAVNEEVNGYRIIPLNFVTKSELIADSNPKAAVKLWLKVEYDSRSLDLLKKTLLDVVEFKLIPALTRTNFIFDLFALAETKENYYSVVFETMQYLRHENSPLPFIVALHELNKIRVGLFGTEVFPLFQNYVREILQPIFSGKLFSNIAELPQDDYETYHFKKLITIASCTFGLENCVGQAERLFDVWSSKKQPKIDNPIPEILRPNIYCRIIQTNFRDEVWDFFWSLYEKDNPNNFDDILSALACTEDENKLKE</sequence>
<dbReference type="GO" id="GO:0043171">
    <property type="term" value="P:peptide catabolic process"/>
    <property type="evidence" value="ECO:0007669"/>
    <property type="project" value="TreeGrafter"/>
</dbReference>
<feature type="domain" description="Peptidase M1 membrane alanine aminopeptidase" evidence="2">
    <location>
        <begin position="62"/>
        <end position="288"/>
    </location>
</feature>
<dbReference type="Gene3D" id="1.25.50.20">
    <property type="match status" value="1"/>
</dbReference>
<name>A0AAN9TMK1_9HEMI</name>